<evidence type="ECO:0000256" key="5">
    <source>
        <dbReference type="ARBA" id="ARBA00023136"/>
    </source>
</evidence>
<comment type="caution">
    <text evidence="7">The sequence shown here is derived from an EMBL/GenBank/DDBJ whole genome shotgun (WGS) entry which is preliminary data.</text>
</comment>
<proteinExistence type="inferred from homology"/>
<feature type="transmembrane region" description="Helical" evidence="6">
    <location>
        <begin position="187"/>
        <end position="205"/>
    </location>
</feature>
<dbReference type="EMBL" id="JANIEX010000346">
    <property type="protein sequence ID" value="KAJ3568429.1"/>
    <property type="molecule type" value="Genomic_DNA"/>
</dbReference>
<keyword evidence="3 6" id="KW-0812">Transmembrane</keyword>
<feature type="transmembrane region" description="Helical" evidence="6">
    <location>
        <begin position="434"/>
        <end position="454"/>
    </location>
</feature>
<keyword evidence="4 6" id="KW-1133">Transmembrane helix</keyword>
<dbReference type="PANTHER" id="PTHR11654">
    <property type="entry name" value="OLIGOPEPTIDE TRANSPORTER-RELATED"/>
    <property type="match status" value="1"/>
</dbReference>
<evidence type="ECO:0000256" key="4">
    <source>
        <dbReference type="ARBA" id="ARBA00022989"/>
    </source>
</evidence>
<organism evidence="7 8">
    <name type="scientific">Leucocoprinus birnbaumii</name>
    <dbReference type="NCBI Taxonomy" id="56174"/>
    <lineage>
        <taxon>Eukaryota</taxon>
        <taxon>Fungi</taxon>
        <taxon>Dikarya</taxon>
        <taxon>Basidiomycota</taxon>
        <taxon>Agaricomycotina</taxon>
        <taxon>Agaricomycetes</taxon>
        <taxon>Agaricomycetidae</taxon>
        <taxon>Agaricales</taxon>
        <taxon>Agaricineae</taxon>
        <taxon>Agaricaceae</taxon>
        <taxon>Leucocoprinus</taxon>
    </lineage>
</organism>
<dbReference type="SUPFAM" id="SSF103473">
    <property type="entry name" value="MFS general substrate transporter"/>
    <property type="match status" value="1"/>
</dbReference>
<comment type="subcellular location">
    <subcellularLocation>
        <location evidence="1">Membrane</location>
        <topology evidence="1">Multi-pass membrane protein</topology>
    </subcellularLocation>
</comment>
<sequence>MPAGQQDENAIAAIDEAKHVEAVDHEKRSLESRSGSNAEIEHELDGIHDGLEFPTEKEKRTLRRVADSIPWQVYMIALVQSAERFSFYGCLVVFTNYVQQPLPDGSRTGSAGFNGQAGALGMGQHASSSLAKFYQYWCYITPLFGAYIADAHWGRYKTICWAVLVILIGHILLIIAAIPGVIEHQSAIGAFIVAIIVMGFGTGLFKPNISPLVAEQYRRRKLFVVTIQDGERVIVDPVVTISRIYMYFYLFNIIGTFAGRISMTYSEKVKPKSHIHPSSKDLMLTLSPQKFVGFWLAYTLPTVVFLLCPLILWAGRKCYHTSPPTGSVLADSFRLFTYAARGRWSINPVRTYRNMTAADFWENAKPSSIEGEKPSWMTFDDRWVEEVRRGLKACRVFLWYPIYWLTYDQLNDNLISQAFTMATHGLPNDVLGNLYPFGLVVFIPICDFFIYPALRRAGLNFSALKRITLGFFTGAMAMVWAAVLQHYIYKTSPCGYRPKNMKSLVMAVFLFMPAIASAIGEAFDCTTASPLLVLPTYTLTSLSIFLSLAFSDDPLLVWNYGVMAVLAFTCGCVMWFFLWKLDSQEEELNYIAEAIMVDHKQGD</sequence>
<feature type="transmembrane region" description="Helical" evidence="6">
    <location>
        <begin position="161"/>
        <end position="182"/>
    </location>
</feature>
<feature type="transmembrane region" description="Helical" evidence="6">
    <location>
        <begin position="557"/>
        <end position="578"/>
    </location>
</feature>
<dbReference type="Pfam" id="PF00854">
    <property type="entry name" value="PTR2"/>
    <property type="match status" value="1"/>
</dbReference>
<accession>A0AAD5VSP5</accession>
<dbReference type="Gene3D" id="1.20.1250.20">
    <property type="entry name" value="MFS general substrate transporter like domains"/>
    <property type="match status" value="1"/>
</dbReference>
<comment type="similarity">
    <text evidence="2">Belongs to the major facilitator superfamily. Proton-dependent oligopeptide transporter (POT/PTR) (TC 2.A.17) family.</text>
</comment>
<dbReference type="AlphaFoldDB" id="A0AAD5VSP5"/>
<name>A0AAD5VSP5_9AGAR</name>
<dbReference type="InterPro" id="IPR036259">
    <property type="entry name" value="MFS_trans_sf"/>
</dbReference>
<feature type="transmembrane region" description="Helical" evidence="6">
    <location>
        <begin position="466"/>
        <end position="489"/>
    </location>
</feature>
<evidence type="ECO:0000256" key="1">
    <source>
        <dbReference type="ARBA" id="ARBA00004141"/>
    </source>
</evidence>
<feature type="transmembrane region" description="Helical" evidence="6">
    <location>
        <begin position="501"/>
        <end position="519"/>
    </location>
</feature>
<evidence type="ECO:0008006" key="9">
    <source>
        <dbReference type="Google" id="ProtNLM"/>
    </source>
</evidence>
<evidence type="ECO:0000313" key="8">
    <source>
        <dbReference type="Proteomes" id="UP001213000"/>
    </source>
</evidence>
<protein>
    <recommendedName>
        <fullName evidence="9">Oligopeptide transporter</fullName>
    </recommendedName>
</protein>
<feature type="transmembrane region" description="Helical" evidence="6">
    <location>
        <begin position="244"/>
        <end position="263"/>
    </location>
</feature>
<dbReference type="InterPro" id="IPR000109">
    <property type="entry name" value="POT_fam"/>
</dbReference>
<dbReference type="GO" id="GO:0022857">
    <property type="term" value="F:transmembrane transporter activity"/>
    <property type="evidence" value="ECO:0007669"/>
    <property type="project" value="InterPro"/>
</dbReference>
<keyword evidence="8" id="KW-1185">Reference proteome</keyword>
<evidence type="ECO:0000256" key="2">
    <source>
        <dbReference type="ARBA" id="ARBA00005982"/>
    </source>
</evidence>
<evidence type="ECO:0000256" key="3">
    <source>
        <dbReference type="ARBA" id="ARBA00022692"/>
    </source>
</evidence>
<keyword evidence="5 6" id="KW-0472">Membrane</keyword>
<reference evidence="7" key="1">
    <citation type="submission" date="2022-07" db="EMBL/GenBank/DDBJ databases">
        <title>Genome Sequence of Leucocoprinus birnbaumii.</title>
        <authorList>
            <person name="Buettner E."/>
        </authorList>
    </citation>
    <scope>NUCLEOTIDE SEQUENCE</scope>
    <source>
        <strain evidence="7">VT141</strain>
    </source>
</reference>
<feature type="transmembrane region" description="Helical" evidence="6">
    <location>
        <begin position="292"/>
        <end position="314"/>
    </location>
</feature>
<feature type="transmembrane region" description="Helical" evidence="6">
    <location>
        <begin position="531"/>
        <end position="551"/>
    </location>
</feature>
<evidence type="ECO:0000256" key="6">
    <source>
        <dbReference type="SAM" id="Phobius"/>
    </source>
</evidence>
<gene>
    <name evidence="7" type="ORF">NP233_g5723</name>
</gene>
<dbReference type="Proteomes" id="UP001213000">
    <property type="component" value="Unassembled WGS sequence"/>
</dbReference>
<evidence type="ECO:0000313" key="7">
    <source>
        <dbReference type="EMBL" id="KAJ3568429.1"/>
    </source>
</evidence>
<dbReference type="GO" id="GO:0016020">
    <property type="term" value="C:membrane"/>
    <property type="evidence" value="ECO:0007669"/>
    <property type="project" value="UniProtKB-SubCell"/>
</dbReference>